<feature type="region of interest" description="Disordered" evidence="1">
    <location>
        <begin position="1"/>
        <end position="53"/>
    </location>
</feature>
<evidence type="ECO:0000313" key="3">
    <source>
        <dbReference type="Proteomes" id="UP001176961"/>
    </source>
</evidence>
<organism evidence="2 3">
    <name type="scientific">Cylicocyclus nassatus</name>
    <name type="common">Nematode worm</name>
    <dbReference type="NCBI Taxonomy" id="53992"/>
    <lineage>
        <taxon>Eukaryota</taxon>
        <taxon>Metazoa</taxon>
        <taxon>Ecdysozoa</taxon>
        <taxon>Nematoda</taxon>
        <taxon>Chromadorea</taxon>
        <taxon>Rhabditida</taxon>
        <taxon>Rhabditina</taxon>
        <taxon>Rhabditomorpha</taxon>
        <taxon>Strongyloidea</taxon>
        <taxon>Strongylidae</taxon>
        <taxon>Cylicocyclus</taxon>
    </lineage>
</organism>
<dbReference type="EMBL" id="CATQJL010000326">
    <property type="protein sequence ID" value="CAJ0608870.1"/>
    <property type="molecule type" value="Genomic_DNA"/>
</dbReference>
<sequence length="369" mass="41148">MNRLPSVNGIGHSPGNLPPISVFLPSNQPGSDPSNQPAFSPSTQLPFRPSQPSAFHQYQRPIYNAYEWHTQPTTTISTTMSPSFFSLQDPVGISLPPPSLPPSLPPVQPENDLPRPQPIHPMEYQNLPPMEPVANPAPHNPLPYVPSLYPFMNFSTASQPPLNPSDAQGDPPAEIVNVEHVDMDVTPPQVLDIVASRADEPGVPADFQPHKRYPALLVQMTNRNNPVLLYNAPNTDRCYSFIFARKAGRFDVYMCKGCYEIVPQEIIVHVHGNYFQTDPTNLPHICKPKLLIEEISQYTKRNVKMPLKKYLLVQKSSKPSATRRGKARKHLHVAVDKDYVPVSVSGNYGNRRVTRAQAKRSTEMSTSSE</sequence>
<dbReference type="Proteomes" id="UP001176961">
    <property type="component" value="Unassembled WGS sequence"/>
</dbReference>
<keyword evidence="3" id="KW-1185">Reference proteome</keyword>
<proteinExistence type="predicted"/>
<accession>A0AA36MG16</accession>
<name>A0AA36MG16_CYLNA</name>
<gene>
    <name evidence="2" type="ORF">CYNAS_LOCUS20853</name>
</gene>
<comment type="caution">
    <text evidence="2">The sequence shown here is derived from an EMBL/GenBank/DDBJ whole genome shotgun (WGS) entry which is preliminary data.</text>
</comment>
<feature type="compositionally biased region" description="Polar residues" evidence="1">
    <location>
        <begin position="24"/>
        <end position="53"/>
    </location>
</feature>
<evidence type="ECO:0000313" key="2">
    <source>
        <dbReference type="EMBL" id="CAJ0608870.1"/>
    </source>
</evidence>
<protein>
    <submittedName>
        <fullName evidence="2">Uncharacterized protein</fullName>
    </submittedName>
</protein>
<evidence type="ECO:0000256" key="1">
    <source>
        <dbReference type="SAM" id="MobiDB-lite"/>
    </source>
</evidence>
<dbReference type="AlphaFoldDB" id="A0AA36MG16"/>
<reference evidence="2" key="1">
    <citation type="submission" date="2023-07" db="EMBL/GenBank/DDBJ databases">
        <authorList>
            <consortium name="CYATHOMIX"/>
        </authorList>
    </citation>
    <scope>NUCLEOTIDE SEQUENCE</scope>
    <source>
        <strain evidence="2">N/A</strain>
    </source>
</reference>